<feature type="transmembrane region" description="Helical" evidence="6">
    <location>
        <begin position="33"/>
        <end position="51"/>
    </location>
</feature>
<dbReference type="Gene3D" id="3.60.15.10">
    <property type="entry name" value="Ribonuclease Z/Hydroxyacylglutathione hydrolase-like"/>
    <property type="match status" value="1"/>
</dbReference>
<protein>
    <submittedName>
        <fullName evidence="8">DNA internalization-related competence protein ComEC/Rec2</fullName>
    </submittedName>
</protein>
<evidence type="ECO:0000313" key="9">
    <source>
        <dbReference type="Proteomes" id="UP000293345"/>
    </source>
</evidence>
<dbReference type="InterPro" id="IPR036866">
    <property type="entry name" value="RibonucZ/Hydroxyglut_hydro"/>
</dbReference>
<evidence type="ECO:0000256" key="5">
    <source>
        <dbReference type="ARBA" id="ARBA00023136"/>
    </source>
</evidence>
<dbReference type="NCBIfam" id="TIGR00360">
    <property type="entry name" value="ComEC_N-term"/>
    <property type="match status" value="1"/>
</dbReference>
<dbReference type="InterPro" id="IPR004477">
    <property type="entry name" value="ComEC_N"/>
</dbReference>
<dbReference type="GO" id="GO:0005886">
    <property type="term" value="C:plasma membrane"/>
    <property type="evidence" value="ECO:0007669"/>
    <property type="project" value="UniProtKB-SubCell"/>
</dbReference>
<evidence type="ECO:0000256" key="3">
    <source>
        <dbReference type="ARBA" id="ARBA00022692"/>
    </source>
</evidence>
<feature type="transmembrane region" description="Helical" evidence="6">
    <location>
        <begin position="7"/>
        <end position="27"/>
    </location>
</feature>
<dbReference type="Proteomes" id="UP000293345">
    <property type="component" value="Unassembled WGS sequence"/>
</dbReference>
<dbReference type="InterPro" id="IPR035681">
    <property type="entry name" value="ComA-like_MBL"/>
</dbReference>
<dbReference type="EMBL" id="SDPW01000001">
    <property type="protein sequence ID" value="RXZ55039.1"/>
    <property type="molecule type" value="Genomic_DNA"/>
</dbReference>
<keyword evidence="2" id="KW-1003">Cell membrane</keyword>
<dbReference type="InterPro" id="IPR004797">
    <property type="entry name" value="Competence_ComEC/Rec2"/>
</dbReference>
<feature type="transmembrane region" description="Helical" evidence="6">
    <location>
        <begin position="465"/>
        <end position="486"/>
    </location>
</feature>
<dbReference type="CDD" id="cd07731">
    <property type="entry name" value="ComA-like_MBL-fold"/>
    <property type="match status" value="1"/>
</dbReference>
<feature type="domain" description="Metallo-beta-lactamase" evidence="7">
    <location>
        <begin position="501"/>
        <end position="704"/>
    </location>
</feature>
<feature type="transmembrane region" description="Helical" evidence="6">
    <location>
        <begin position="403"/>
        <end position="427"/>
    </location>
</feature>
<proteinExistence type="predicted"/>
<comment type="caution">
    <text evidence="8">The sequence shown here is derived from an EMBL/GenBank/DDBJ whole genome shotgun (WGS) entry which is preliminary data.</text>
</comment>
<gene>
    <name evidence="8" type="ORF">ET524_00690</name>
</gene>
<dbReference type="AlphaFoldDB" id="A0A4Q2K0U7"/>
<dbReference type="PANTHER" id="PTHR30619:SF1">
    <property type="entry name" value="RECOMBINATION PROTEIN 2"/>
    <property type="match status" value="1"/>
</dbReference>
<keyword evidence="9" id="KW-1185">Reference proteome</keyword>
<keyword evidence="3 6" id="KW-0812">Transmembrane</keyword>
<feature type="transmembrane region" description="Helical" evidence="6">
    <location>
        <begin position="303"/>
        <end position="321"/>
    </location>
</feature>
<evidence type="ECO:0000256" key="1">
    <source>
        <dbReference type="ARBA" id="ARBA00004651"/>
    </source>
</evidence>
<keyword evidence="5 6" id="KW-0472">Membrane</keyword>
<dbReference type="InterPro" id="IPR052159">
    <property type="entry name" value="Competence_DNA_uptake"/>
</dbReference>
<feature type="transmembrane region" description="Helical" evidence="6">
    <location>
        <begin position="378"/>
        <end position="396"/>
    </location>
</feature>
<dbReference type="OrthoDB" id="7177610at2"/>
<dbReference type="Pfam" id="PF00753">
    <property type="entry name" value="Lactamase_B"/>
    <property type="match status" value="1"/>
</dbReference>
<accession>A0A4Q2K0U7</accession>
<dbReference type="Pfam" id="PF03772">
    <property type="entry name" value="Competence"/>
    <property type="match status" value="1"/>
</dbReference>
<evidence type="ECO:0000313" key="8">
    <source>
        <dbReference type="EMBL" id="RXZ55039.1"/>
    </source>
</evidence>
<evidence type="ECO:0000256" key="6">
    <source>
        <dbReference type="SAM" id="Phobius"/>
    </source>
</evidence>
<feature type="transmembrane region" description="Helical" evidence="6">
    <location>
        <begin position="242"/>
        <end position="269"/>
    </location>
</feature>
<dbReference type="SUPFAM" id="SSF56281">
    <property type="entry name" value="Metallo-hydrolase/oxidoreductase"/>
    <property type="match status" value="1"/>
</dbReference>
<organism evidence="8 9">
    <name type="scientific">Senegalimassilia faecalis</name>
    <dbReference type="NCBI Taxonomy" id="2509433"/>
    <lineage>
        <taxon>Bacteria</taxon>
        <taxon>Bacillati</taxon>
        <taxon>Actinomycetota</taxon>
        <taxon>Coriobacteriia</taxon>
        <taxon>Coriobacteriales</taxon>
        <taxon>Coriobacteriaceae</taxon>
        <taxon>Senegalimassilia</taxon>
    </lineage>
</organism>
<feature type="transmembrane region" description="Helical" evidence="6">
    <location>
        <begin position="342"/>
        <end position="366"/>
    </location>
</feature>
<dbReference type="NCBIfam" id="TIGR00361">
    <property type="entry name" value="ComEC_Rec2"/>
    <property type="match status" value="1"/>
</dbReference>
<keyword evidence="4 6" id="KW-1133">Transmembrane helix</keyword>
<evidence type="ECO:0000259" key="7">
    <source>
        <dbReference type="SMART" id="SM00849"/>
    </source>
</evidence>
<evidence type="ECO:0000256" key="2">
    <source>
        <dbReference type="ARBA" id="ARBA00022475"/>
    </source>
</evidence>
<dbReference type="GO" id="GO:0030420">
    <property type="term" value="P:establishment of competence for transformation"/>
    <property type="evidence" value="ECO:0007669"/>
    <property type="project" value="InterPro"/>
</dbReference>
<dbReference type="PANTHER" id="PTHR30619">
    <property type="entry name" value="DNA INTERNALIZATION/COMPETENCE PROTEIN COMEC/REC2"/>
    <property type="match status" value="1"/>
</dbReference>
<comment type="subcellular location">
    <subcellularLocation>
        <location evidence="1">Cell membrane</location>
        <topology evidence="1">Multi-pass membrane protein</topology>
    </subcellularLocation>
</comment>
<dbReference type="InterPro" id="IPR001279">
    <property type="entry name" value="Metallo-B-lactamas"/>
</dbReference>
<dbReference type="SMART" id="SM00849">
    <property type="entry name" value="Lactamase_B"/>
    <property type="match status" value="1"/>
</dbReference>
<name>A0A4Q2K0U7_9ACTN</name>
<feature type="transmembrane region" description="Helical" evidence="6">
    <location>
        <begin position="281"/>
        <end position="297"/>
    </location>
</feature>
<reference evidence="8 9" key="1">
    <citation type="submission" date="2019-01" db="EMBL/GenBank/DDBJ databases">
        <title>Senegalimassilia sp. nov. KGMB04484 isolated human feces.</title>
        <authorList>
            <person name="Han K.-I."/>
            <person name="Kim J.-S."/>
            <person name="Lee K.C."/>
            <person name="Suh M.K."/>
            <person name="Eom M.K."/>
            <person name="Lee J.H."/>
            <person name="Park S.-H."/>
            <person name="Kang S.W."/>
            <person name="Park J.-E."/>
            <person name="Oh B.S."/>
            <person name="Yu S.Y."/>
            <person name="Choi S.-H."/>
            <person name="Lee D.H."/>
            <person name="Yoon H."/>
            <person name="Kim B.-Y."/>
            <person name="Lee J.H."/>
            <person name="Lee J.-S."/>
        </authorList>
    </citation>
    <scope>NUCLEOTIDE SEQUENCE [LARGE SCALE GENOMIC DNA]</scope>
    <source>
        <strain evidence="8 9">KGMB04484</strain>
    </source>
</reference>
<sequence length="749" mass="77905">MQAEAIACIAAALANGIAASVLLLLWWRKRKLALAWMLAIGLLAGGALGCAKAATLHVQQTAAENMSGRLSIVALADGSSGSFGTSCLASVTVESSSTSVVATVSFPKDTPTVAYGNVFEGYGTVSAPSQTREAYCWQKGAVANVKLRTCEQVGRADVLGMLTAIRQRAITFLTHPQRIDNGLASALVCGWRGALDEETYRDFQVSGLAHVVAVSGAHLSIMVAFVASAVRLLGLPRNLSMALQISLVLAYLVLTAVPVSAVRAAVMTIAGLLSWTARRRASSLSSLSVCMAGLIALDPLAALSASFALSAFATLGIVLFGSLTDRWIERLAPRVPAFAREALALTLASSVLATPLSAALFSQLPLVAPLANMATGPLFGPVCTAGILCSMVALAFPATAGCMAAVACGLAWLLRSVTHAVACIPYASIPVTLSLGAALALGFACAAALWLWWPTPSTKKRRHRNLRWACASVAGCLLVGALLVAFGQNGATEIIALDVGQGDAILVRSKGKAILIDTGNQDNMLREALARQRIAHLDAIVITHPDDDHMGSLTSLRGAVQTDRVLVANDALTCACASCGTLRNNACQLVGERNIAGLSQGDAITAGFLTLTCIWPAAFTDEGGNADSVCLLADADVNGDGQGEWRSLLVGDAEHDQLAAMIENGSVGDVDLYKVGHHGSKNALTEEQALTLQPEISLVSVGAHNRYGHPAANTLDALQAAGSTILRTDEHGDVVCRFTERVIEVSCLR</sequence>
<feature type="transmembrane region" description="Helical" evidence="6">
    <location>
        <begin position="433"/>
        <end position="453"/>
    </location>
</feature>
<evidence type="ECO:0000256" key="4">
    <source>
        <dbReference type="ARBA" id="ARBA00022989"/>
    </source>
</evidence>
<feature type="transmembrane region" description="Helical" evidence="6">
    <location>
        <begin position="208"/>
        <end position="230"/>
    </location>
</feature>